<comment type="function">
    <text evidence="10">An RNase that has 5'-3' exonuclease and possibly endonuclease activity. Involved in maturation of rRNA and in some organisms also mRNA maturation and/or decay.</text>
</comment>
<feature type="binding site" evidence="13">
    <location>
        <position position="67"/>
    </location>
    <ligand>
        <name>Ca(2+)</name>
        <dbReference type="ChEBI" id="CHEBI:29108"/>
    </ligand>
</feature>
<evidence type="ECO:0000256" key="10">
    <source>
        <dbReference type="HAMAP-Rule" id="MF_01491"/>
    </source>
</evidence>
<reference evidence="15 16" key="1">
    <citation type="submission" date="2018-10" db="EMBL/GenBank/DDBJ databases">
        <title>Draft Genome Sequence of Anaerotignum sp. KCTC 15736.</title>
        <authorList>
            <person name="Choi S.H."/>
            <person name="Kim J.S."/>
            <person name="Kang S.W."/>
            <person name="Lee J.S."/>
            <person name="Park S.H."/>
        </authorList>
    </citation>
    <scope>NUCLEOTIDE SEQUENCE [LARGE SCALE GENOMIC DNA]</scope>
    <source>
        <strain evidence="15 16">KCTC 15736</strain>
    </source>
</reference>
<comment type="subcellular location">
    <subcellularLocation>
        <location evidence="1 10">Cytoplasm</location>
    </subcellularLocation>
</comment>
<dbReference type="EC" id="3.1.-.-" evidence="10"/>
<keyword evidence="10" id="KW-0698">rRNA processing</keyword>
<keyword evidence="7 13" id="KW-0862">Zinc</keyword>
<feature type="binding site" evidence="12">
    <location>
        <begin position="250"/>
        <end position="252"/>
    </location>
    <ligand>
        <name>substrate</name>
    </ligand>
</feature>
<dbReference type="InterPro" id="IPR001587">
    <property type="entry name" value="RNase_J_CS"/>
</dbReference>
<evidence type="ECO:0000313" key="15">
    <source>
        <dbReference type="EMBL" id="GCB28908.1"/>
    </source>
</evidence>
<dbReference type="Pfam" id="PF00753">
    <property type="entry name" value="Lactamase_B"/>
    <property type="match status" value="1"/>
</dbReference>
<dbReference type="GeneID" id="86193570"/>
<dbReference type="Gene3D" id="3.10.20.580">
    <property type="match status" value="1"/>
</dbReference>
<dbReference type="InterPro" id="IPR041636">
    <property type="entry name" value="RNase_J_C"/>
</dbReference>
<feature type="binding site" evidence="13">
    <location>
        <position position="65"/>
    </location>
    <ligand>
        <name>Ca(2+)</name>
        <dbReference type="ChEBI" id="CHEBI:29108"/>
    </ligand>
</feature>
<dbReference type="InterPro" id="IPR036866">
    <property type="entry name" value="RibonucZ/Hydroxyglut_hydro"/>
</dbReference>
<dbReference type="GO" id="GO:0004534">
    <property type="term" value="F:5'-3' RNA exonuclease activity"/>
    <property type="evidence" value="ECO:0007669"/>
    <property type="project" value="UniProtKB-UniRule"/>
</dbReference>
<dbReference type="InterPro" id="IPR042173">
    <property type="entry name" value="RNase_J_2"/>
</dbReference>
<evidence type="ECO:0000256" key="9">
    <source>
        <dbReference type="ARBA" id="ARBA00022884"/>
    </source>
</evidence>
<dbReference type="Proteomes" id="UP000287361">
    <property type="component" value="Unassembled WGS sequence"/>
</dbReference>
<dbReference type="SMART" id="SM00849">
    <property type="entry name" value="Lactamase_B"/>
    <property type="match status" value="1"/>
</dbReference>
<dbReference type="CDD" id="cd07714">
    <property type="entry name" value="RNaseJ_MBL-fold"/>
    <property type="match status" value="1"/>
</dbReference>
<evidence type="ECO:0000256" key="11">
    <source>
        <dbReference type="PIRSR" id="PIRSR004803-1"/>
    </source>
</evidence>
<feature type="binding site" evidence="10 12">
    <location>
        <begin position="382"/>
        <end position="386"/>
    </location>
    <ligand>
        <name>substrate</name>
    </ligand>
</feature>
<keyword evidence="2 10" id="KW-0963">Cytoplasm</keyword>
<evidence type="ECO:0000256" key="8">
    <source>
        <dbReference type="ARBA" id="ARBA00022839"/>
    </source>
</evidence>
<keyword evidence="5 10" id="KW-0255">Endonuclease</keyword>
<dbReference type="Gene3D" id="3.60.15.10">
    <property type="entry name" value="Ribonuclease Z/Hydroxyacylglutathione hydrolase-like"/>
    <property type="match status" value="1"/>
</dbReference>
<evidence type="ECO:0000256" key="3">
    <source>
        <dbReference type="ARBA" id="ARBA00022722"/>
    </source>
</evidence>
<dbReference type="PANTHER" id="PTHR43694">
    <property type="entry name" value="RIBONUCLEASE J"/>
    <property type="match status" value="1"/>
</dbReference>
<evidence type="ECO:0000256" key="4">
    <source>
        <dbReference type="ARBA" id="ARBA00022723"/>
    </source>
</evidence>
<dbReference type="Pfam" id="PF22505">
    <property type="entry name" value="RNase_J_b_CASP"/>
    <property type="match status" value="1"/>
</dbReference>
<dbReference type="InterPro" id="IPR004613">
    <property type="entry name" value="RNase_J"/>
</dbReference>
<dbReference type="Pfam" id="PF17770">
    <property type="entry name" value="RNase_J_C"/>
    <property type="match status" value="1"/>
</dbReference>
<organism evidence="15 16">
    <name type="scientific">Anaerotignum faecicola</name>
    <dbReference type="NCBI Taxonomy" id="2358141"/>
    <lineage>
        <taxon>Bacteria</taxon>
        <taxon>Bacillati</taxon>
        <taxon>Bacillota</taxon>
        <taxon>Clostridia</taxon>
        <taxon>Lachnospirales</taxon>
        <taxon>Anaerotignaceae</taxon>
        <taxon>Anaerotignum</taxon>
    </lineage>
</organism>
<accession>A0A401LBK1</accession>
<dbReference type="GO" id="GO:0008270">
    <property type="term" value="F:zinc ion binding"/>
    <property type="evidence" value="ECO:0007669"/>
    <property type="project" value="InterPro"/>
</dbReference>
<evidence type="ECO:0000256" key="12">
    <source>
        <dbReference type="PIRSR" id="PIRSR004803-2"/>
    </source>
</evidence>
<keyword evidence="3 10" id="KW-0540">Nuclease</keyword>
<feature type="active site" description="Proton acceptor" evidence="11">
    <location>
        <position position="386"/>
    </location>
</feature>
<feature type="domain" description="Metallo-beta-lactamase" evidence="14">
    <location>
        <begin position="37"/>
        <end position="235"/>
    </location>
</feature>
<feature type="binding site" evidence="13">
    <location>
        <position position="158"/>
    </location>
    <ligand>
        <name>Zn(2+)</name>
        <dbReference type="ChEBI" id="CHEBI:29105"/>
        <label>1</label>
        <note>catalytic</note>
    </ligand>
</feature>
<keyword evidence="13" id="KW-0106">Calcium</keyword>
<dbReference type="PIRSF" id="PIRSF004803">
    <property type="entry name" value="RnjA"/>
    <property type="match status" value="1"/>
</dbReference>
<feature type="binding site" evidence="13">
    <location>
        <position position="92"/>
    </location>
    <ligand>
        <name>Zn(2+)</name>
        <dbReference type="ChEBI" id="CHEBI:29105"/>
        <label>1</label>
        <note>catalytic</note>
    </ligand>
</feature>
<dbReference type="PANTHER" id="PTHR43694:SF1">
    <property type="entry name" value="RIBONUCLEASE J"/>
    <property type="match status" value="1"/>
</dbReference>
<dbReference type="RefSeq" id="WP_408608181.1">
    <property type="nucleotide sequence ID" value="NZ_DAVZTY010000151.1"/>
</dbReference>
<protein>
    <recommendedName>
        <fullName evidence="10">Ribonuclease J</fullName>
        <shortName evidence="10">RNase J</shortName>
        <ecNumber evidence="10">3.1.-.-</ecNumber>
    </recommendedName>
</protein>
<dbReference type="HAMAP" id="MF_01491">
    <property type="entry name" value="RNase_J_bact"/>
    <property type="match status" value="1"/>
</dbReference>
<dbReference type="Gene3D" id="3.40.50.10710">
    <property type="entry name" value="Metallo-hydrolase/oxidoreductase"/>
    <property type="match status" value="1"/>
</dbReference>
<keyword evidence="6 10" id="KW-0378">Hydrolase</keyword>
<gene>
    <name evidence="10 15" type="primary">rnj</name>
    <name evidence="15" type="ORF">KGMB03357_05690</name>
</gene>
<comment type="similarity">
    <text evidence="10">Belongs to the metallo-beta-lactamase superfamily. RNA-metabolizing metallo-beta-lactamase-like family. Bacterial RNase J subfamily.</text>
</comment>
<proteinExistence type="inferred from homology"/>
<comment type="subunit">
    <text evidence="10">Homodimer, may be a subunit of the RNA degradosome.</text>
</comment>
<dbReference type="InterPro" id="IPR055132">
    <property type="entry name" value="RNase_J_b_CASP"/>
</dbReference>
<keyword evidence="16" id="KW-1185">Reference proteome</keyword>
<name>A0A401LBK1_9FIRM</name>
<comment type="caution">
    <text evidence="15">The sequence shown here is derived from an EMBL/GenBank/DDBJ whole genome shotgun (WGS) entry which is preliminary data.</text>
</comment>
<evidence type="ECO:0000259" key="14">
    <source>
        <dbReference type="SMART" id="SM00849"/>
    </source>
</evidence>
<dbReference type="AlphaFoldDB" id="A0A401LBK1"/>
<feature type="binding site" evidence="13">
    <location>
        <position position="461"/>
    </location>
    <ligand>
        <name>Ca(2+)</name>
        <dbReference type="ChEBI" id="CHEBI:29108"/>
    </ligand>
</feature>
<dbReference type="GO" id="GO:0004521">
    <property type="term" value="F:RNA endonuclease activity"/>
    <property type="evidence" value="ECO:0007669"/>
    <property type="project" value="UniProtKB-UniRule"/>
</dbReference>
<feature type="binding site" evidence="13">
    <location>
        <position position="95"/>
    </location>
    <ligand>
        <name>Zn(2+)</name>
        <dbReference type="ChEBI" id="CHEBI:29105"/>
        <label>1</label>
        <note>catalytic</note>
    </ligand>
</feature>
<evidence type="ECO:0000256" key="5">
    <source>
        <dbReference type="ARBA" id="ARBA00022759"/>
    </source>
</evidence>
<feature type="binding site" evidence="13">
    <location>
        <position position="94"/>
    </location>
    <ligand>
        <name>Zn(2+)</name>
        <dbReference type="ChEBI" id="CHEBI:29105"/>
        <label>1</label>
        <note>catalytic</note>
    </ligand>
</feature>
<feature type="binding site" evidence="13">
    <location>
        <position position="408"/>
    </location>
    <ligand>
        <name>Zn(2+)</name>
        <dbReference type="ChEBI" id="CHEBI:29105"/>
        <label>1</label>
        <note>catalytic</note>
    </ligand>
</feature>
<evidence type="ECO:0000256" key="1">
    <source>
        <dbReference type="ARBA" id="ARBA00004496"/>
    </source>
</evidence>
<evidence type="ECO:0000256" key="6">
    <source>
        <dbReference type="ARBA" id="ARBA00022801"/>
    </source>
</evidence>
<dbReference type="EMBL" id="BHVZ01000001">
    <property type="protein sequence ID" value="GCB28908.1"/>
    <property type="molecule type" value="Genomic_DNA"/>
</dbReference>
<evidence type="ECO:0000313" key="16">
    <source>
        <dbReference type="Proteomes" id="UP000287361"/>
    </source>
</evidence>
<dbReference type="SUPFAM" id="SSF56281">
    <property type="entry name" value="Metallo-hydrolase/oxidoreductase"/>
    <property type="match status" value="1"/>
</dbReference>
<feature type="active site" description="Proton donor" evidence="11">
    <location>
        <position position="212"/>
    </location>
</feature>
<keyword evidence="9 10" id="KW-0694">RNA-binding</keyword>
<dbReference type="FunFam" id="3.10.20.580:FF:000001">
    <property type="entry name" value="Ribonuclease J"/>
    <property type="match status" value="1"/>
</dbReference>
<evidence type="ECO:0000256" key="7">
    <source>
        <dbReference type="ARBA" id="ARBA00022833"/>
    </source>
</evidence>
<keyword evidence="8 10" id="KW-0269">Exonuclease</keyword>
<dbReference type="InterPro" id="IPR001279">
    <property type="entry name" value="Metallo-B-lactamas"/>
</dbReference>
<evidence type="ECO:0000256" key="2">
    <source>
        <dbReference type="ARBA" id="ARBA00022490"/>
    </source>
</evidence>
<comment type="cofactor">
    <cofactor evidence="13">
        <name>Ca(2+)</name>
        <dbReference type="ChEBI" id="CHEBI:29108"/>
    </cofactor>
    <text evidence="13">Binds 1 Ca(2+) cation per subunit. Seen in 1 crystal structure, it is not clear if it is physiologically important.</text>
</comment>
<evidence type="ECO:0000256" key="13">
    <source>
        <dbReference type="PIRSR" id="PIRSR004803-3"/>
    </source>
</evidence>
<dbReference type="Pfam" id="PF07521">
    <property type="entry name" value="RMMBL"/>
    <property type="match status" value="1"/>
</dbReference>
<feature type="binding site" evidence="13">
    <location>
        <position position="180"/>
    </location>
    <ligand>
        <name>Zn(2+)</name>
        <dbReference type="ChEBI" id="CHEBI:29105"/>
        <label>1</label>
        <note>catalytic</note>
    </ligand>
</feature>
<dbReference type="GO" id="GO:0003723">
    <property type="term" value="F:RNA binding"/>
    <property type="evidence" value="ECO:0007669"/>
    <property type="project" value="UniProtKB-UniRule"/>
</dbReference>
<dbReference type="GO" id="GO:0005737">
    <property type="term" value="C:cytoplasm"/>
    <property type="evidence" value="ECO:0007669"/>
    <property type="project" value="UniProtKB-SubCell"/>
</dbReference>
<dbReference type="NCBIfam" id="TIGR00649">
    <property type="entry name" value="MG423"/>
    <property type="match status" value="1"/>
</dbReference>
<dbReference type="InterPro" id="IPR011108">
    <property type="entry name" value="RMMBL"/>
</dbReference>
<dbReference type="GO" id="GO:0006364">
    <property type="term" value="P:rRNA processing"/>
    <property type="evidence" value="ECO:0007669"/>
    <property type="project" value="UniProtKB-UniRule"/>
</dbReference>
<comment type="cofactor">
    <cofactor evidence="13">
        <name>Zn(2+)</name>
        <dbReference type="ChEBI" id="CHEBI:29105"/>
    </cofactor>
    <text evidence="13">Binds 2 Zn(2+) ions per subunit. It is not clear if Zn(2+) or Mg(2+) is physiologically important.</text>
</comment>
<feature type="binding site" evidence="13">
    <location>
        <position position="90"/>
    </location>
    <ligand>
        <name>Zn(2+)</name>
        <dbReference type="ChEBI" id="CHEBI:29105"/>
        <label>1</label>
        <note>catalytic</note>
    </ligand>
</feature>
<keyword evidence="4 13" id="KW-0479">Metal-binding</keyword>
<dbReference type="PROSITE" id="PS01292">
    <property type="entry name" value="UPF0036"/>
    <property type="match status" value="1"/>
</dbReference>
<sequence>MTAKPAAKPKQRTKSRAKAKPKMNLKVIALGGLDEIGKNMTVLEYGDDIIIIDCGLAFPEDDMLGIDLVIPDVTYLTKNIDKIKGIVLTHGHEDHIGALPYILKQINVPVFGTLLTLGLLENKLREHKMLDSTTRHTVVPGEKVKLGQMVVEFIHTNHSIADAVALAIHTPVGVVVHTGDFKVDYTPIDGDVIDLQRFAALGKEGVLLLMSDSTNAERKGFTMSEKNVGKVFEKIFEETPKNRIMVATFSSNIHRIQQVINAAYMYGRKVAIIGRSMVNAVKTASELDYLWIPPRTLIDINETRNYRDDQLVIITTGSQGETMSALSRIASGEHKQINVKPDDKIIISASAIPGNEKSISRVVNELLKKGANVVYGDIEDIHVSGHARQEELKLMLALTKPKFFMPVHGEFMHLSCHKNLAISMGMDKNDIFVMKLGEVLEVNKNEAKVTGTVPVGQIMVDGLGVGDVGNIVLRDRKHLSQDGLMVVVVSMDREMGTIVSGPDIISRGFVYVREAENLMDEARACVLDALLKCEEKNVTSWNYIKGVIKDTLKNYIWQKTKRSPMILPIIMEV</sequence>
<dbReference type="InterPro" id="IPR030854">
    <property type="entry name" value="RNase_J_bac"/>
</dbReference>